<dbReference type="AlphaFoldDB" id="A0A5B7KDF5"/>
<evidence type="ECO:0000313" key="1">
    <source>
        <dbReference type="EMBL" id="MPD04876.1"/>
    </source>
</evidence>
<comment type="caution">
    <text evidence="1">The sequence shown here is derived from an EMBL/GenBank/DDBJ whole genome shotgun (WGS) entry which is preliminary data.</text>
</comment>
<gene>
    <name evidence="1" type="ORF">E2C01_100587</name>
</gene>
<dbReference type="Proteomes" id="UP000324222">
    <property type="component" value="Unassembled WGS sequence"/>
</dbReference>
<evidence type="ECO:0000313" key="2">
    <source>
        <dbReference type="Proteomes" id="UP000324222"/>
    </source>
</evidence>
<organism evidence="1 2">
    <name type="scientific">Portunus trituberculatus</name>
    <name type="common">Swimming crab</name>
    <name type="synonym">Neptunus trituberculatus</name>
    <dbReference type="NCBI Taxonomy" id="210409"/>
    <lineage>
        <taxon>Eukaryota</taxon>
        <taxon>Metazoa</taxon>
        <taxon>Ecdysozoa</taxon>
        <taxon>Arthropoda</taxon>
        <taxon>Crustacea</taxon>
        <taxon>Multicrustacea</taxon>
        <taxon>Malacostraca</taxon>
        <taxon>Eumalacostraca</taxon>
        <taxon>Eucarida</taxon>
        <taxon>Decapoda</taxon>
        <taxon>Pleocyemata</taxon>
        <taxon>Brachyura</taxon>
        <taxon>Eubrachyura</taxon>
        <taxon>Portunoidea</taxon>
        <taxon>Portunidae</taxon>
        <taxon>Portuninae</taxon>
        <taxon>Portunus</taxon>
    </lineage>
</organism>
<reference evidence="1 2" key="1">
    <citation type="submission" date="2019-05" db="EMBL/GenBank/DDBJ databases">
        <title>Another draft genome of Portunus trituberculatus and its Hox gene families provides insights of decapod evolution.</title>
        <authorList>
            <person name="Jeong J.-H."/>
            <person name="Song I."/>
            <person name="Kim S."/>
            <person name="Choi T."/>
            <person name="Kim D."/>
            <person name="Ryu S."/>
            <person name="Kim W."/>
        </authorList>
    </citation>
    <scope>NUCLEOTIDE SEQUENCE [LARGE SCALE GENOMIC DNA]</scope>
    <source>
        <tissue evidence="1">Muscle</tissue>
    </source>
</reference>
<proteinExistence type="predicted"/>
<sequence length="36" mass="4258">MFLARCQKSRGEFELVRLSHFLFIKECLVSLRTDLA</sequence>
<protein>
    <submittedName>
        <fullName evidence="1">Uncharacterized protein</fullName>
    </submittedName>
</protein>
<keyword evidence="2" id="KW-1185">Reference proteome</keyword>
<accession>A0A5B7KDF5</accession>
<name>A0A5B7KDF5_PORTR</name>
<dbReference type="EMBL" id="VSRR010143237">
    <property type="protein sequence ID" value="MPD04876.1"/>
    <property type="molecule type" value="Genomic_DNA"/>
</dbReference>